<evidence type="ECO:0000256" key="9">
    <source>
        <dbReference type="ARBA" id="ARBA00038146"/>
    </source>
</evidence>
<dbReference type="InterPro" id="IPR011249">
    <property type="entry name" value="Metalloenz_LuxS/M16"/>
</dbReference>
<reference evidence="14" key="1">
    <citation type="journal article" date="2020" name="Stud. Mycol.">
        <title>101 Dothideomycetes genomes: a test case for predicting lifestyles and emergence of pathogens.</title>
        <authorList>
            <person name="Haridas S."/>
            <person name="Albert R."/>
            <person name="Binder M."/>
            <person name="Bloem J."/>
            <person name="Labutti K."/>
            <person name="Salamov A."/>
            <person name="Andreopoulos B."/>
            <person name="Baker S."/>
            <person name="Barry K."/>
            <person name="Bills G."/>
            <person name="Bluhm B."/>
            <person name="Cannon C."/>
            <person name="Castanera R."/>
            <person name="Culley D."/>
            <person name="Daum C."/>
            <person name="Ezra D."/>
            <person name="Gonzalez J."/>
            <person name="Henrissat B."/>
            <person name="Kuo A."/>
            <person name="Liang C."/>
            <person name="Lipzen A."/>
            <person name="Lutzoni F."/>
            <person name="Magnuson J."/>
            <person name="Mondo S."/>
            <person name="Nolan M."/>
            <person name="Ohm R."/>
            <person name="Pangilinan J."/>
            <person name="Park H.-J."/>
            <person name="Ramirez L."/>
            <person name="Alfaro M."/>
            <person name="Sun H."/>
            <person name="Tritt A."/>
            <person name="Yoshinaga Y."/>
            <person name="Zwiers L.-H."/>
            <person name="Turgeon B."/>
            <person name="Goodwin S."/>
            <person name="Spatafora J."/>
            <person name="Crous P."/>
            <person name="Grigoriev I."/>
        </authorList>
    </citation>
    <scope>NUCLEOTIDE SEQUENCE</scope>
    <source>
        <strain evidence="14">CBS 119687</strain>
    </source>
</reference>
<dbReference type="Pfam" id="PF00675">
    <property type="entry name" value="Peptidase_M16"/>
    <property type="match status" value="1"/>
</dbReference>
<keyword evidence="7" id="KW-0496">Mitochondrion</keyword>
<keyword evidence="6" id="KW-0249">Electron transport</keyword>
<dbReference type="InterPro" id="IPR011765">
    <property type="entry name" value="Pept_M16_N"/>
</dbReference>
<dbReference type="Gene3D" id="3.30.830.10">
    <property type="entry name" value="Metalloenzyme, LuxS/M16 peptidase-like"/>
    <property type="match status" value="2"/>
</dbReference>
<dbReference type="InterPro" id="IPR007863">
    <property type="entry name" value="Peptidase_M16_C"/>
</dbReference>
<protein>
    <recommendedName>
        <fullName evidence="10">Cytochrome b-c1 complex subunit 2, mitochondrial</fullName>
    </recommendedName>
    <alternativeName>
        <fullName evidence="11">Core protein II</fullName>
    </alternativeName>
</protein>
<keyword evidence="3" id="KW-0679">Respiratory chain</keyword>
<evidence type="ECO:0000256" key="7">
    <source>
        <dbReference type="ARBA" id="ARBA00023128"/>
    </source>
</evidence>
<dbReference type="PANTHER" id="PTHR11851">
    <property type="entry name" value="METALLOPROTEASE"/>
    <property type="match status" value="1"/>
</dbReference>
<proteinExistence type="inferred from homology"/>
<feature type="domain" description="Peptidase M16 N-terminal" evidence="12">
    <location>
        <begin position="54"/>
        <end position="151"/>
    </location>
</feature>
<gene>
    <name evidence="14" type="ORF">P153DRAFT_423451</name>
</gene>
<keyword evidence="15" id="KW-1185">Reference proteome</keyword>
<dbReference type="OrthoDB" id="6369905at2759"/>
<dbReference type="GO" id="GO:0046872">
    <property type="term" value="F:metal ion binding"/>
    <property type="evidence" value="ECO:0007669"/>
    <property type="project" value="InterPro"/>
</dbReference>
<evidence type="ECO:0000313" key="14">
    <source>
        <dbReference type="EMBL" id="KAF2129059.1"/>
    </source>
</evidence>
<keyword evidence="2" id="KW-0813">Transport</keyword>
<evidence type="ECO:0000259" key="13">
    <source>
        <dbReference type="Pfam" id="PF05193"/>
    </source>
</evidence>
<dbReference type="GO" id="GO:0005743">
    <property type="term" value="C:mitochondrial inner membrane"/>
    <property type="evidence" value="ECO:0007669"/>
    <property type="project" value="UniProtKB-SubCell"/>
</dbReference>
<evidence type="ECO:0000259" key="12">
    <source>
        <dbReference type="Pfam" id="PF00675"/>
    </source>
</evidence>
<keyword evidence="5" id="KW-0809">Transit peptide</keyword>
<evidence type="ECO:0000256" key="4">
    <source>
        <dbReference type="ARBA" id="ARBA00022792"/>
    </source>
</evidence>
<dbReference type="InterPro" id="IPR050361">
    <property type="entry name" value="MPP/UQCRC_Complex"/>
</dbReference>
<keyword evidence="4" id="KW-0999">Mitochondrion inner membrane</keyword>
<dbReference type="RefSeq" id="XP_033523448.1">
    <property type="nucleotide sequence ID" value="XM_033672428.1"/>
</dbReference>
<dbReference type="AlphaFoldDB" id="A0A6A6ABA7"/>
<evidence type="ECO:0000256" key="11">
    <source>
        <dbReference type="ARBA" id="ARBA00041372"/>
    </source>
</evidence>
<dbReference type="EMBL" id="ML977507">
    <property type="protein sequence ID" value="KAF2129059.1"/>
    <property type="molecule type" value="Genomic_DNA"/>
</dbReference>
<comment type="similarity">
    <text evidence="9">Belongs to the peptidase M16 family. UQCRC2/QCR2 subfamily.</text>
</comment>
<accession>A0A6A6ABA7</accession>
<evidence type="ECO:0000256" key="10">
    <source>
        <dbReference type="ARBA" id="ARBA00040751"/>
    </source>
</evidence>
<organism evidence="14 15">
    <name type="scientific">Dothidotthia symphoricarpi CBS 119687</name>
    <dbReference type="NCBI Taxonomy" id="1392245"/>
    <lineage>
        <taxon>Eukaryota</taxon>
        <taxon>Fungi</taxon>
        <taxon>Dikarya</taxon>
        <taxon>Ascomycota</taxon>
        <taxon>Pezizomycotina</taxon>
        <taxon>Dothideomycetes</taxon>
        <taxon>Pleosporomycetidae</taxon>
        <taxon>Pleosporales</taxon>
        <taxon>Dothidotthiaceae</taxon>
        <taxon>Dothidotthia</taxon>
    </lineage>
</organism>
<feature type="domain" description="Peptidase M16 C-terminal" evidence="13">
    <location>
        <begin position="207"/>
        <end position="378"/>
    </location>
</feature>
<evidence type="ECO:0000256" key="1">
    <source>
        <dbReference type="ARBA" id="ARBA00004443"/>
    </source>
</evidence>
<dbReference type="Proteomes" id="UP000799771">
    <property type="component" value="Unassembled WGS sequence"/>
</dbReference>
<name>A0A6A6ABA7_9PLEO</name>
<keyword evidence="8" id="KW-0472">Membrane</keyword>
<evidence type="ECO:0000256" key="6">
    <source>
        <dbReference type="ARBA" id="ARBA00022982"/>
    </source>
</evidence>
<comment type="subcellular location">
    <subcellularLocation>
        <location evidence="1">Mitochondrion inner membrane</location>
        <topology evidence="1">Peripheral membrane protein</topology>
        <orientation evidence="1">Matrix side</orientation>
    </subcellularLocation>
</comment>
<dbReference type="SUPFAM" id="SSF63411">
    <property type="entry name" value="LuxS/MPP-like metallohydrolase"/>
    <property type="match status" value="2"/>
</dbReference>
<evidence type="ECO:0000313" key="15">
    <source>
        <dbReference type="Proteomes" id="UP000799771"/>
    </source>
</evidence>
<dbReference type="GeneID" id="54412860"/>
<evidence type="ECO:0000256" key="5">
    <source>
        <dbReference type="ARBA" id="ARBA00022946"/>
    </source>
</evidence>
<evidence type="ECO:0000256" key="2">
    <source>
        <dbReference type="ARBA" id="ARBA00022448"/>
    </source>
</evidence>
<sequence>MYTRTTACRGYAQRVARHQAAHSQRRGLAAPASGSFQYQSGEAKGVKFASRDFAGPTTTLALVAKAGTRFQPLPGLTEGLANFAFRGTERRSTLRIVRESELLGASLNAYHSRENLILEAKFLRDDLPYFVELLGEVASSTKYQPHVYNEEVLPLIHFAHKRFLASVTDMAVASAHSLAFHRGLGIPTASASQTPYTKYLDAQTIEYYSKIAYAKPNFAVVANGADHGEFSKWVGEFFDNVPAAPVDESSVGSQQSKYVGGEERIAHDGGNAMVIGFPGSSSFTGKFYQPEIAVLGSLLGGESAIKWSAGFTILGQAASPGTKVKTTSAIYSDAGLLYTTIVGSAQGVASTAKAAVEAIKKIASGEISSEQIAKAKAAAKYKELEHGQDVRAGLELTGNGLVHNTKAYQIDDVAKAIDGVTEETVKKAAKQLLESNATVSSVGDLFVLPYAEEIGLKV</sequence>
<evidence type="ECO:0000256" key="3">
    <source>
        <dbReference type="ARBA" id="ARBA00022660"/>
    </source>
</evidence>
<evidence type="ECO:0000256" key="8">
    <source>
        <dbReference type="ARBA" id="ARBA00023136"/>
    </source>
</evidence>
<dbReference type="Pfam" id="PF05193">
    <property type="entry name" value="Peptidase_M16_C"/>
    <property type="match status" value="1"/>
</dbReference>
<dbReference type="PANTHER" id="PTHR11851:SF209">
    <property type="entry name" value="CYTOCHROME B-C1 COMPLEX SUBUNIT 2, MITOCHONDRIAL"/>
    <property type="match status" value="1"/>
</dbReference>